<protein>
    <submittedName>
        <fullName evidence="3">Uncharacterized protein</fullName>
    </submittedName>
</protein>
<feature type="region of interest" description="Disordered" evidence="1">
    <location>
        <begin position="69"/>
        <end position="102"/>
    </location>
</feature>
<feature type="signal peptide" evidence="2">
    <location>
        <begin position="1"/>
        <end position="20"/>
    </location>
</feature>
<evidence type="ECO:0000256" key="1">
    <source>
        <dbReference type="SAM" id="MobiDB-lite"/>
    </source>
</evidence>
<sequence length="102" mass="11605">MRHFSCATLLTLLLTTPVTAQQVPPQVINGVLHQESRFFRQGREEFEKEIQLLLRKSLNPPASLLKVHPIKTQEQRSPNENPQIAPNDFNKSFLQKSTTEAG</sequence>
<evidence type="ECO:0000313" key="4">
    <source>
        <dbReference type="Proteomes" id="UP001223520"/>
    </source>
</evidence>
<dbReference type="KEGG" id="hbq:QI031_12955"/>
<proteinExistence type="predicted"/>
<dbReference type="RefSeq" id="WP_281485541.1">
    <property type="nucleotide sequence ID" value="NZ_CP124543.1"/>
</dbReference>
<evidence type="ECO:0000256" key="2">
    <source>
        <dbReference type="SAM" id="SignalP"/>
    </source>
</evidence>
<keyword evidence="4" id="KW-1185">Reference proteome</keyword>
<accession>A0AAJ6NX12</accession>
<reference evidence="3 4" key="1">
    <citation type="journal article" date="2023" name="Limnol Oceanogr Lett">
        <title>Environmental adaptations by the intertidal Antarctic cyanobacterium Halotia branconii CENA392 as revealed using long-read genome sequencing.</title>
        <authorList>
            <person name="Dextro R.B."/>
            <person name="Delbaje E."/>
            <person name="Freitas P.N.N."/>
            <person name="Geraldes V."/>
            <person name="Pinto E."/>
            <person name="Long P.F."/>
            <person name="Fiore M.F."/>
        </authorList>
    </citation>
    <scope>NUCLEOTIDE SEQUENCE [LARGE SCALE GENOMIC DNA]</scope>
    <source>
        <strain evidence="3 4">CENA392</strain>
    </source>
</reference>
<keyword evidence="2" id="KW-0732">Signal</keyword>
<evidence type="ECO:0000313" key="3">
    <source>
        <dbReference type="EMBL" id="WGV28315.1"/>
    </source>
</evidence>
<gene>
    <name evidence="3" type="ORF">QI031_12955</name>
</gene>
<dbReference type="EMBL" id="CP124543">
    <property type="protein sequence ID" value="WGV28315.1"/>
    <property type="molecule type" value="Genomic_DNA"/>
</dbReference>
<dbReference type="Proteomes" id="UP001223520">
    <property type="component" value="Chromosome"/>
</dbReference>
<feature type="chain" id="PRO_5042601536" evidence="2">
    <location>
        <begin position="21"/>
        <end position="102"/>
    </location>
</feature>
<name>A0AAJ6NX12_9CYAN</name>
<dbReference type="AlphaFoldDB" id="A0AAJ6NX12"/>
<organism evidence="3 4">
    <name type="scientific">Halotia branconii CENA392</name>
    <dbReference type="NCBI Taxonomy" id="1539056"/>
    <lineage>
        <taxon>Bacteria</taxon>
        <taxon>Bacillati</taxon>
        <taxon>Cyanobacteriota</taxon>
        <taxon>Cyanophyceae</taxon>
        <taxon>Nostocales</taxon>
        <taxon>Nodulariaceae</taxon>
        <taxon>Halotia</taxon>
    </lineage>
</organism>
<feature type="compositionally biased region" description="Polar residues" evidence="1">
    <location>
        <begin position="75"/>
        <end position="102"/>
    </location>
</feature>